<dbReference type="EMBL" id="JAGMUV010000011">
    <property type="protein sequence ID" value="KAH7140965.1"/>
    <property type="molecule type" value="Genomic_DNA"/>
</dbReference>
<gene>
    <name evidence="1" type="ORF">EDB81DRAFT_799213</name>
</gene>
<reference evidence="1" key="1">
    <citation type="journal article" date="2021" name="Nat. Commun.">
        <title>Genetic determinants of endophytism in the Arabidopsis root mycobiome.</title>
        <authorList>
            <person name="Mesny F."/>
            <person name="Miyauchi S."/>
            <person name="Thiergart T."/>
            <person name="Pickel B."/>
            <person name="Atanasova L."/>
            <person name="Karlsson M."/>
            <person name="Huettel B."/>
            <person name="Barry K.W."/>
            <person name="Haridas S."/>
            <person name="Chen C."/>
            <person name="Bauer D."/>
            <person name="Andreopoulos W."/>
            <person name="Pangilinan J."/>
            <person name="LaButti K."/>
            <person name="Riley R."/>
            <person name="Lipzen A."/>
            <person name="Clum A."/>
            <person name="Drula E."/>
            <person name="Henrissat B."/>
            <person name="Kohler A."/>
            <person name="Grigoriev I.V."/>
            <person name="Martin F.M."/>
            <person name="Hacquard S."/>
        </authorList>
    </citation>
    <scope>NUCLEOTIDE SEQUENCE</scope>
    <source>
        <strain evidence="1">MPI-CAGE-AT-0147</strain>
    </source>
</reference>
<dbReference type="AlphaFoldDB" id="A0A9P9ENE2"/>
<evidence type="ECO:0000313" key="2">
    <source>
        <dbReference type="Proteomes" id="UP000738349"/>
    </source>
</evidence>
<dbReference type="OrthoDB" id="4505928at2759"/>
<dbReference type="Proteomes" id="UP000738349">
    <property type="component" value="Unassembled WGS sequence"/>
</dbReference>
<comment type="caution">
    <text evidence="1">The sequence shown here is derived from an EMBL/GenBank/DDBJ whole genome shotgun (WGS) entry which is preliminary data.</text>
</comment>
<proteinExistence type="predicted"/>
<protein>
    <submittedName>
        <fullName evidence="1">Uncharacterized protein</fullName>
    </submittedName>
</protein>
<accession>A0A9P9ENE2</accession>
<name>A0A9P9ENE2_9HYPO</name>
<keyword evidence="2" id="KW-1185">Reference proteome</keyword>
<sequence length="119" mass="13175">MSTPTTPCCSSDPCLGAQQTAHTMNRMALVPNQETPFLMPPYILEPAMEAYDQETPCRESTILCSEAYILIEQQNFKGMSQGNVATWLWNGFRSSLQPDGGCRVNTDTLFSLLAFISDT</sequence>
<organism evidence="1 2">
    <name type="scientific">Dactylonectria macrodidyma</name>
    <dbReference type="NCBI Taxonomy" id="307937"/>
    <lineage>
        <taxon>Eukaryota</taxon>
        <taxon>Fungi</taxon>
        <taxon>Dikarya</taxon>
        <taxon>Ascomycota</taxon>
        <taxon>Pezizomycotina</taxon>
        <taxon>Sordariomycetes</taxon>
        <taxon>Hypocreomycetidae</taxon>
        <taxon>Hypocreales</taxon>
        <taxon>Nectriaceae</taxon>
        <taxon>Dactylonectria</taxon>
    </lineage>
</organism>
<evidence type="ECO:0000313" key="1">
    <source>
        <dbReference type="EMBL" id="KAH7140965.1"/>
    </source>
</evidence>